<dbReference type="PANTHER" id="PTHR36460:SF1">
    <property type="entry name" value="UPF0132 DOMAIN PROTEIN (AFU_ORTHOLOGUE AFUA_3G10255)"/>
    <property type="match status" value="1"/>
</dbReference>
<evidence type="ECO:0000256" key="3">
    <source>
        <dbReference type="ARBA" id="ARBA00022989"/>
    </source>
</evidence>
<dbReference type="InterPro" id="IPR019109">
    <property type="entry name" value="MamF_MmsF"/>
</dbReference>
<accession>A0ABW4QEZ2</accession>
<keyword evidence="3 5" id="KW-1133">Transmembrane helix</keyword>
<proteinExistence type="predicted"/>
<dbReference type="Proteomes" id="UP001597273">
    <property type="component" value="Unassembled WGS sequence"/>
</dbReference>
<evidence type="ECO:0000256" key="2">
    <source>
        <dbReference type="ARBA" id="ARBA00022692"/>
    </source>
</evidence>
<dbReference type="Pfam" id="PF09685">
    <property type="entry name" value="MamF_MmsF"/>
    <property type="match status" value="1"/>
</dbReference>
<keyword evidence="4 5" id="KW-0472">Membrane</keyword>
<comment type="subcellular location">
    <subcellularLocation>
        <location evidence="1">Membrane</location>
        <topology evidence="1">Multi-pass membrane protein</topology>
    </subcellularLocation>
</comment>
<sequence>MVENNFKFTEDHQLRTFEQQTVFKHSQENSDARLHATSLGLPENIAGTLAYLFGIFSGIVFLLIEKDNRFVRFHAFQSIYLSLAFFAVFTLLGMLPVIGWLSGVILSPIGLVLWIILMLNAHNGKLSKIFYIGDLAEKQTR</sequence>
<gene>
    <name evidence="6" type="ORF">ACFSDB_04355</name>
</gene>
<name>A0ABW4QEZ2_9BACL</name>
<protein>
    <submittedName>
        <fullName evidence="6">DUF4870 domain-containing protein</fullName>
    </submittedName>
</protein>
<feature type="transmembrane region" description="Helical" evidence="5">
    <location>
        <begin position="45"/>
        <end position="64"/>
    </location>
</feature>
<dbReference type="RefSeq" id="WP_377339245.1">
    <property type="nucleotide sequence ID" value="NZ_JBHUFW010000004.1"/>
</dbReference>
<keyword evidence="2 5" id="KW-0812">Transmembrane</keyword>
<comment type="caution">
    <text evidence="6">The sequence shown here is derived from an EMBL/GenBank/DDBJ whole genome shotgun (WGS) entry which is preliminary data.</text>
</comment>
<feature type="transmembrane region" description="Helical" evidence="5">
    <location>
        <begin position="98"/>
        <end position="119"/>
    </location>
</feature>
<organism evidence="6 7">
    <name type="scientific">Planococcus chinensis</name>
    <dbReference type="NCBI Taxonomy" id="272917"/>
    <lineage>
        <taxon>Bacteria</taxon>
        <taxon>Bacillati</taxon>
        <taxon>Bacillota</taxon>
        <taxon>Bacilli</taxon>
        <taxon>Bacillales</taxon>
        <taxon>Caryophanaceae</taxon>
        <taxon>Planococcus</taxon>
    </lineage>
</organism>
<evidence type="ECO:0000256" key="1">
    <source>
        <dbReference type="ARBA" id="ARBA00004141"/>
    </source>
</evidence>
<reference evidence="7" key="1">
    <citation type="journal article" date="2019" name="Int. J. Syst. Evol. Microbiol.">
        <title>The Global Catalogue of Microorganisms (GCM) 10K type strain sequencing project: providing services to taxonomists for standard genome sequencing and annotation.</title>
        <authorList>
            <consortium name="The Broad Institute Genomics Platform"/>
            <consortium name="The Broad Institute Genome Sequencing Center for Infectious Disease"/>
            <person name="Wu L."/>
            <person name="Ma J."/>
        </authorList>
    </citation>
    <scope>NUCLEOTIDE SEQUENCE [LARGE SCALE GENOMIC DNA]</scope>
    <source>
        <strain evidence="7">CGMCC 1.15475</strain>
    </source>
</reference>
<evidence type="ECO:0000256" key="4">
    <source>
        <dbReference type="ARBA" id="ARBA00023136"/>
    </source>
</evidence>
<dbReference type="EMBL" id="JBHUFW010000004">
    <property type="protein sequence ID" value="MFD1862146.1"/>
    <property type="molecule type" value="Genomic_DNA"/>
</dbReference>
<evidence type="ECO:0000313" key="6">
    <source>
        <dbReference type="EMBL" id="MFD1862146.1"/>
    </source>
</evidence>
<evidence type="ECO:0000256" key="5">
    <source>
        <dbReference type="SAM" id="Phobius"/>
    </source>
</evidence>
<feature type="transmembrane region" description="Helical" evidence="5">
    <location>
        <begin position="71"/>
        <end position="92"/>
    </location>
</feature>
<evidence type="ECO:0000313" key="7">
    <source>
        <dbReference type="Proteomes" id="UP001597273"/>
    </source>
</evidence>
<dbReference type="PANTHER" id="PTHR36460">
    <property type="entry name" value="UPF0132 DOMAIN PROTEIN (AFU_ORTHOLOGUE AFUA_3G10255)"/>
    <property type="match status" value="1"/>
</dbReference>
<keyword evidence="7" id="KW-1185">Reference proteome</keyword>